<dbReference type="EMBL" id="JBHRSP010000019">
    <property type="protein sequence ID" value="MFC3073990.1"/>
    <property type="molecule type" value="Genomic_DNA"/>
</dbReference>
<protein>
    <submittedName>
        <fullName evidence="1">Uncharacterized protein</fullName>
    </submittedName>
</protein>
<name>A0ABV7DGC8_9HYPH</name>
<evidence type="ECO:0000313" key="1">
    <source>
        <dbReference type="EMBL" id="MFC3073990.1"/>
    </source>
</evidence>
<dbReference type="RefSeq" id="WP_257312792.1">
    <property type="nucleotide sequence ID" value="NZ_JANFDG010000003.1"/>
</dbReference>
<reference evidence="2" key="1">
    <citation type="journal article" date="2019" name="Int. J. Syst. Evol. Microbiol.">
        <title>The Global Catalogue of Microorganisms (GCM) 10K type strain sequencing project: providing services to taxonomists for standard genome sequencing and annotation.</title>
        <authorList>
            <consortium name="The Broad Institute Genomics Platform"/>
            <consortium name="The Broad Institute Genome Sequencing Center for Infectious Disease"/>
            <person name="Wu L."/>
            <person name="Ma J."/>
        </authorList>
    </citation>
    <scope>NUCLEOTIDE SEQUENCE [LARGE SCALE GENOMIC DNA]</scope>
    <source>
        <strain evidence="2">KCTC 52677</strain>
    </source>
</reference>
<organism evidence="1 2">
    <name type="scientific">Shinella pollutisoli</name>
    <dbReference type="NCBI Taxonomy" id="2250594"/>
    <lineage>
        <taxon>Bacteria</taxon>
        <taxon>Pseudomonadati</taxon>
        <taxon>Pseudomonadota</taxon>
        <taxon>Alphaproteobacteria</taxon>
        <taxon>Hyphomicrobiales</taxon>
        <taxon>Rhizobiaceae</taxon>
        <taxon>Shinella</taxon>
    </lineage>
</organism>
<evidence type="ECO:0000313" key="2">
    <source>
        <dbReference type="Proteomes" id="UP001595377"/>
    </source>
</evidence>
<proteinExistence type="predicted"/>
<sequence>MREKIIEKIGQVARGEIAVGDLPGSTTERMTIGLALNALEHTNPSFAKDEEGAWWRLDPWQCDIVRAFNPAYRTQKWAKLARPI</sequence>
<keyword evidence="2" id="KW-1185">Reference proteome</keyword>
<comment type="caution">
    <text evidence="1">The sequence shown here is derived from an EMBL/GenBank/DDBJ whole genome shotgun (WGS) entry which is preliminary data.</text>
</comment>
<dbReference type="Proteomes" id="UP001595377">
    <property type="component" value="Unassembled WGS sequence"/>
</dbReference>
<accession>A0ABV7DGC8</accession>
<gene>
    <name evidence="1" type="ORF">ACFOHH_12820</name>
</gene>